<protein>
    <submittedName>
        <fullName evidence="2">Uncharacterized protein</fullName>
    </submittedName>
</protein>
<dbReference type="AlphaFoldDB" id="A0A914YBY7"/>
<evidence type="ECO:0000313" key="1">
    <source>
        <dbReference type="Proteomes" id="UP000887577"/>
    </source>
</evidence>
<name>A0A914YBY7_9BILA</name>
<reference evidence="2" key="1">
    <citation type="submission" date="2022-11" db="UniProtKB">
        <authorList>
            <consortium name="WormBaseParasite"/>
        </authorList>
    </citation>
    <scope>IDENTIFICATION</scope>
</reference>
<accession>A0A914YBY7</accession>
<sequence>MIEAVPNSVINPFVNDELGKETACYDIDGFPTKDVLGQTICLLTVKMTCMGEYIYIGPLLGNSMITFNDESYNYKFANNCFSTGNTSHFVNNDGYCAYENKNSSSKLQCCFTQTQSHSLKLKLESDAKNMDKQKLLCIPGKMEENITITEKLSLKEYTEKYINYACSVTLLIEVVKDATEMSFSATFGSLDNDCNDETTLLSGSINNTYDTDNVDNPYFCSSSVESKFFVAKLKMIKCCKDEHFCNQKLIPLQIYSLKCEFGTPLSYLLSGTLLCEYFFDIKQNENLQIVLGYNAIKPEQKM</sequence>
<evidence type="ECO:0000313" key="2">
    <source>
        <dbReference type="WBParaSite" id="PSU_v2.g16800.t1"/>
    </source>
</evidence>
<proteinExistence type="predicted"/>
<dbReference type="WBParaSite" id="PSU_v2.g16800.t1">
    <property type="protein sequence ID" value="PSU_v2.g16800.t1"/>
    <property type="gene ID" value="PSU_v2.g16800"/>
</dbReference>
<organism evidence="1 2">
    <name type="scientific">Panagrolaimus superbus</name>
    <dbReference type="NCBI Taxonomy" id="310955"/>
    <lineage>
        <taxon>Eukaryota</taxon>
        <taxon>Metazoa</taxon>
        <taxon>Ecdysozoa</taxon>
        <taxon>Nematoda</taxon>
        <taxon>Chromadorea</taxon>
        <taxon>Rhabditida</taxon>
        <taxon>Tylenchina</taxon>
        <taxon>Panagrolaimomorpha</taxon>
        <taxon>Panagrolaimoidea</taxon>
        <taxon>Panagrolaimidae</taxon>
        <taxon>Panagrolaimus</taxon>
    </lineage>
</organism>
<dbReference type="Proteomes" id="UP000887577">
    <property type="component" value="Unplaced"/>
</dbReference>
<keyword evidence="1" id="KW-1185">Reference proteome</keyword>